<dbReference type="Proteomes" id="UP001651158">
    <property type="component" value="Unassembled WGS sequence"/>
</dbReference>
<evidence type="ECO:0000313" key="1">
    <source>
        <dbReference type="EMBL" id="KAL5104153.1"/>
    </source>
</evidence>
<gene>
    <name evidence="1" type="ORF">TcWFU_009213</name>
</gene>
<comment type="caution">
    <text evidence="1">The sequence shown here is derived from an EMBL/GenBank/DDBJ whole genome shotgun (WGS) entry which is preliminary data.</text>
</comment>
<protein>
    <submittedName>
        <fullName evidence="1">Uncharacterized protein</fullName>
    </submittedName>
</protein>
<proteinExistence type="predicted"/>
<evidence type="ECO:0000313" key="2">
    <source>
        <dbReference type="Proteomes" id="UP001651158"/>
    </source>
</evidence>
<keyword evidence="2" id="KW-1185">Reference proteome</keyword>
<reference evidence="1 2" key="1">
    <citation type="journal article" date="2022" name="Front. Cell. Infect. Microbiol.">
        <title>The Genomes of Two Strains of Taenia crassiceps the Animal Model for the Study of Human Cysticercosis.</title>
        <authorList>
            <person name="Bobes R.J."/>
            <person name="Estrada K."/>
            <person name="Rios-Valencia D.G."/>
            <person name="Calderon-Gallegos A."/>
            <person name="de la Torre P."/>
            <person name="Carrero J.C."/>
            <person name="Sanchez-Flores A."/>
            <person name="Laclette J.P."/>
        </authorList>
    </citation>
    <scope>NUCLEOTIDE SEQUENCE [LARGE SCALE GENOMIC DNA]</scope>
    <source>
        <strain evidence="1">WFUcys</strain>
    </source>
</reference>
<organism evidence="1 2">
    <name type="scientific">Taenia crassiceps</name>
    <dbReference type="NCBI Taxonomy" id="6207"/>
    <lineage>
        <taxon>Eukaryota</taxon>
        <taxon>Metazoa</taxon>
        <taxon>Spiralia</taxon>
        <taxon>Lophotrochozoa</taxon>
        <taxon>Platyhelminthes</taxon>
        <taxon>Cestoda</taxon>
        <taxon>Eucestoda</taxon>
        <taxon>Cyclophyllidea</taxon>
        <taxon>Taeniidae</taxon>
        <taxon>Taenia</taxon>
    </lineage>
</organism>
<name>A0ABR4Q464_9CEST</name>
<sequence length="133" mass="14329">MPECRDFDYSSRCANGRCCYSFFNSSEFANAIVSATEALLKSYRAGSEEGNISAAIWNVFMEPDPECCGMNSCGGFKDMADALLLPCCNITTGRCNTTTIESAGVAGCRPKTLHIILVILLIYTAIKGETLKG</sequence>
<accession>A0ABR4Q464</accession>
<dbReference type="EMBL" id="JAKROA010000014">
    <property type="protein sequence ID" value="KAL5104153.1"/>
    <property type="molecule type" value="Genomic_DNA"/>
</dbReference>